<comment type="caution">
    <text evidence="1">The sequence shown here is derived from an EMBL/GenBank/DDBJ whole genome shotgun (WGS) entry which is preliminary data.</text>
</comment>
<protein>
    <submittedName>
        <fullName evidence="1">40S ribosomal protein S16</fullName>
    </submittedName>
</protein>
<gene>
    <name evidence="1" type="ORF">LOK49_LG02G03507</name>
</gene>
<sequence>MVGNEGEGGGGGGGGGDDDCGDEGEDIGGGGSNGESGRRCQLRSQAMTTVEAAMVGNGGDGDDRLPISPTMATPPVESVQCFDRKKTAVAITYCKHGRGLIKISGCPSIWWSLRFSATRPTSPSPPQPPTLRQRRHAHPRQGQWPHLPDLRHPRRSPLSAN</sequence>
<keyword evidence="2" id="KW-1185">Reference proteome</keyword>
<evidence type="ECO:0000313" key="2">
    <source>
        <dbReference type="Proteomes" id="UP001060215"/>
    </source>
</evidence>
<proteinExistence type="predicted"/>
<accession>A0ACC0IS60</accession>
<keyword evidence="1" id="KW-0687">Ribonucleoprotein</keyword>
<evidence type="ECO:0000313" key="1">
    <source>
        <dbReference type="EMBL" id="KAI8028465.1"/>
    </source>
</evidence>
<dbReference type="EMBL" id="CM045760">
    <property type="protein sequence ID" value="KAI8028465.1"/>
    <property type="molecule type" value="Genomic_DNA"/>
</dbReference>
<organism evidence="1 2">
    <name type="scientific">Camellia lanceoleosa</name>
    <dbReference type="NCBI Taxonomy" id="1840588"/>
    <lineage>
        <taxon>Eukaryota</taxon>
        <taxon>Viridiplantae</taxon>
        <taxon>Streptophyta</taxon>
        <taxon>Embryophyta</taxon>
        <taxon>Tracheophyta</taxon>
        <taxon>Spermatophyta</taxon>
        <taxon>Magnoliopsida</taxon>
        <taxon>eudicotyledons</taxon>
        <taxon>Gunneridae</taxon>
        <taxon>Pentapetalae</taxon>
        <taxon>asterids</taxon>
        <taxon>Ericales</taxon>
        <taxon>Theaceae</taxon>
        <taxon>Camellia</taxon>
    </lineage>
</organism>
<keyword evidence="1" id="KW-0689">Ribosomal protein</keyword>
<dbReference type="Proteomes" id="UP001060215">
    <property type="component" value="Chromosome 3"/>
</dbReference>
<reference evidence="1 2" key="1">
    <citation type="journal article" date="2022" name="Plant J.">
        <title>Chromosome-level genome of Camellia lanceoleosa provides a valuable resource for understanding genome evolution and self-incompatibility.</title>
        <authorList>
            <person name="Gong W."/>
            <person name="Xiao S."/>
            <person name="Wang L."/>
            <person name="Liao Z."/>
            <person name="Chang Y."/>
            <person name="Mo W."/>
            <person name="Hu G."/>
            <person name="Li W."/>
            <person name="Zhao G."/>
            <person name="Zhu H."/>
            <person name="Hu X."/>
            <person name="Ji K."/>
            <person name="Xiang X."/>
            <person name="Song Q."/>
            <person name="Yuan D."/>
            <person name="Jin S."/>
            <person name="Zhang L."/>
        </authorList>
    </citation>
    <scope>NUCLEOTIDE SEQUENCE [LARGE SCALE GENOMIC DNA]</scope>
    <source>
        <strain evidence="1">SQ_2022a</strain>
    </source>
</reference>
<name>A0ACC0IS60_9ERIC</name>